<dbReference type="Pfam" id="PF13578">
    <property type="entry name" value="Methyltransf_24"/>
    <property type="match status" value="1"/>
</dbReference>
<evidence type="ECO:0000313" key="1">
    <source>
        <dbReference type="EMBL" id="OGC69959.1"/>
    </source>
</evidence>
<reference evidence="1 2" key="1">
    <citation type="journal article" date="2016" name="Nat. Commun.">
        <title>Thousands of microbial genomes shed light on interconnected biogeochemical processes in an aquifer system.</title>
        <authorList>
            <person name="Anantharaman K."/>
            <person name="Brown C.T."/>
            <person name="Hug L.A."/>
            <person name="Sharon I."/>
            <person name="Castelle C.J."/>
            <person name="Probst A.J."/>
            <person name="Thomas B.C."/>
            <person name="Singh A."/>
            <person name="Wilkins M.J."/>
            <person name="Karaoz U."/>
            <person name="Brodie E.L."/>
            <person name="Williams K.H."/>
            <person name="Hubbard S.S."/>
            <person name="Banfield J.F."/>
        </authorList>
    </citation>
    <scope>NUCLEOTIDE SEQUENCE [LARGE SCALE GENOMIC DNA]</scope>
</reference>
<protein>
    <recommendedName>
        <fullName evidence="3">Methyltransferase</fullName>
    </recommendedName>
</protein>
<dbReference type="AlphaFoldDB" id="A0A1F4WKQ5"/>
<organism evidence="1 2">
    <name type="scientific">candidate division WWE3 bacterium RIFOXYC1_FULL_39_7</name>
    <dbReference type="NCBI Taxonomy" id="1802643"/>
    <lineage>
        <taxon>Bacteria</taxon>
        <taxon>Katanobacteria</taxon>
    </lineage>
</organism>
<dbReference type="SUPFAM" id="SSF53335">
    <property type="entry name" value="S-adenosyl-L-methionine-dependent methyltransferases"/>
    <property type="match status" value="1"/>
</dbReference>
<proteinExistence type="predicted"/>
<dbReference type="Gene3D" id="3.40.50.150">
    <property type="entry name" value="Vaccinia Virus protein VP39"/>
    <property type="match status" value="1"/>
</dbReference>
<dbReference type="PANTHER" id="PTHR37909:SF1">
    <property type="entry name" value="S-ADENOSYL-L-METHIONINE-DEPENDENT METHYLTRANSFERASES SUPERFAMILY PROTEIN"/>
    <property type="match status" value="1"/>
</dbReference>
<dbReference type="PANTHER" id="PTHR37909">
    <property type="entry name" value="S-ADENOSYL-L-METHIONINE-DEPENDENT METHYLTRANSFERASES SUPERFAMILY PROTEIN"/>
    <property type="match status" value="1"/>
</dbReference>
<accession>A0A1F4WKQ5</accession>
<dbReference type="Proteomes" id="UP000179113">
    <property type="component" value="Unassembled WGS sequence"/>
</dbReference>
<gene>
    <name evidence="1" type="ORF">A2415_04875</name>
</gene>
<sequence>MNIIWVNKTREDLAQEFSGIGVEIGVEQGVFSEIICQNKNVQKLYSIDAWKSHREYRDHTHQQKLDKFYELSKIRLSPYDCELVRKFSSEAASDFMDKVLDFVYIDANHDYEHVTEDIEMWLKKVKSGGIISGHDYIRRKGQDKYYAVVQAVNDFVKANKIEELFIYRGEQPASWKFIKP</sequence>
<name>A0A1F4WKQ5_UNCKA</name>
<dbReference type="EMBL" id="MEWA01000014">
    <property type="protein sequence ID" value="OGC69959.1"/>
    <property type="molecule type" value="Genomic_DNA"/>
</dbReference>
<evidence type="ECO:0000313" key="2">
    <source>
        <dbReference type="Proteomes" id="UP000179113"/>
    </source>
</evidence>
<evidence type="ECO:0008006" key="3">
    <source>
        <dbReference type="Google" id="ProtNLM"/>
    </source>
</evidence>
<comment type="caution">
    <text evidence="1">The sequence shown here is derived from an EMBL/GenBank/DDBJ whole genome shotgun (WGS) entry which is preliminary data.</text>
</comment>
<dbReference type="InterPro" id="IPR029063">
    <property type="entry name" value="SAM-dependent_MTases_sf"/>
</dbReference>